<keyword evidence="2" id="KW-1185">Reference proteome</keyword>
<evidence type="ECO:0000313" key="2">
    <source>
        <dbReference type="Proteomes" id="UP000050761"/>
    </source>
</evidence>
<proteinExistence type="predicted"/>
<dbReference type="WBParaSite" id="HPBE_0000387501-mRNA-1">
    <property type="protein sequence ID" value="HPBE_0000387501-mRNA-1"/>
    <property type="gene ID" value="HPBE_0000387501"/>
</dbReference>
<dbReference type="Proteomes" id="UP000050761">
    <property type="component" value="Unassembled WGS sequence"/>
</dbReference>
<reference evidence="3" key="2">
    <citation type="submission" date="2019-09" db="UniProtKB">
        <authorList>
            <consortium name="WormBaseParasite"/>
        </authorList>
    </citation>
    <scope>IDENTIFICATION</scope>
</reference>
<protein>
    <submittedName>
        <fullName evidence="3">Secreted protein</fullName>
    </submittedName>
</protein>
<dbReference type="AlphaFoldDB" id="A0A183FCI3"/>
<accession>A0A183FCI3</accession>
<gene>
    <name evidence="1" type="ORF">HPBE_LOCUS3876</name>
</gene>
<name>A0A183FCI3_HELPZ</name>
<evidence type="ECO:0000313" key="1">
    <source>
        <dbReference type="EMBL" id="VDO47471.1"/>
    </source>
</evidence>
<accession>A0A3P7VHM9</accession>
<sequence length="78" mass="8728">MGAIDLWRTCGAQLWLVNGPRSCDDHSWDRLNGPVRGHLLSYTDMHSEFLHPVPAEPGILKASMACLKVGVMSDSHRW</sequence>
<reference evidence="1 2" key="1">
    <citation type="submission" date="2018-11" db="EMBL/GenBank/DDBJ databases">
        <authorList>
            <consortium name="Pathogen Informatics"/>
        </authorList>
    </citation>
    <scope>NUCLEOTIDE SEQUENCE [LARGE SCALE GENOMIC DNA]</scope>
</reference>
<organism evidence="2 3">
    <name type="scientific">Heligmosomoides polygyrus</name>
    <name type="common">Parasitic roundworm</name>
    <dbReference type="NCBI Taxonomy" id="6339"/>
    <lineage>
        <taxon>Eukaryota</taxon>
        <taxon>Metazoa</taxon>
        <taxon>Ecdysozoa</taxon>
        <taxon>Nematoda</taxon>
        <taxon>Chromadorea</taxon>
        <taxon>Rhabditida</taxon>
        <taxon>Rhabditina</taxon>
        <taxon>Rhabditomorpha</taxon>
        <taxon>Strongyloidea</taxon>
        <taxon>Heligmosomidae</taxon>
        <taxon>Heligmosomoides</taxon>
    </lineage>
</organism>
<dbReference type="EMBL" id="UZAH01017864">
    <property type="protein sequence ID" value="VDO47471.1"/>
    <property type="molecule type" value="Genomic_DNA"/>
</dbReference>
<evidence type="ECO:0000313" key="3">
    <source>
        <dbReference type="WBParaSite" id="HPBE_0000387501-mRNA-1"/>
    </source>
</evidence>